<proteinExistence type="predicted"/>
<evidence type="ECO:0008006" key="4">
    <source>
        <dbReference type="Google" id="ProtNLM"/>
    </source>
</evidence>
<keyword evidence="1" id="KW-0472">Membrane</keyword>
<organism evidence="2 3">
    <name type="scientific">Knipowitschia caucasica</name>
    <name type="common">Caucasian dwarf goby</name>
    <name type="synonym">Pomatoschistus caucasicus</name>
    <dbReference type="NCBI Taxonomy" id="637954"/>
    <lineage>
        <taxon>Eukaryota</taxon>
        <taxon>Metazoa</taxon>
        <taxon>Chordata</taxon>
        <taxon>Craniata</taxon>
        <taxon>Vertebrata</taxon>
        <taxon>Euteleostomi</taxon>
        <taxon>Actinopterygii</taxon>
        <taxon>Neopterygii</taxon>
        <taxon>Teleostei</taxon>
        <taxon>Neoteleostei</taxon>
        <taxon>Acanthomorphata</taxon>
        <taxon>Gobiaria</taxon>
        <taxon>Gobiiformes</taxon>
        <taxon>Gobioidei</taxon>
        <taxon>Gobiidae</taxon>
        <taxon>Gobiinae</taxon>
        <taxon>Knipowitschia</taxon>
    </lineage>
</organism>
<evidence type="ECO:0000313" key="2">
    <source>
        <dbReference type="EMBL" id="CAL1610822.1"/>
    </source>
</evidence>
<evidence type="ECO:0000256" key="1">
    <source>
        <dbReference type="SAM" id="Phobius"/>
    </source>
</evidence>
<reference evidence="2 3" key="1">
    <citation type="submission" date="2024-04" db="EMBL/GenBank/DDBJ databases">
        <authorList>
            <person name="Waldvogel A.-M."/>
            <person name="Schoenle A."/>
        </authorList>
    </citation>
    <scope>NUCLEOTIDE SEQUENCE [LARGE SCALE GENOMIC DNA]</scope>
</reference>
<sequence length="180" mass="20136">MNLTENCELQIHDVKPMDAGVYGCHQLGQSQNSSEAARGQRSENILTVITISNQTVGSYRRWVCSVTPYQNDRTCGYMVKWLVQDSERSRFQFGAMECSAQVTYTEGTSPHLSCEVTDLNRNQVFVLDAAGPQLTESGQEEAHDVVALVALLMLILRSVMACVVMVILIRETRGQWRTSE</sequence>
<name>A0AAV2MBW4_KNICA</name>
<evidence type="ECO:0000313" key="3">
    <source>
        <dbReference type="Proteomes" id="UP001497482"/>
    </source>
</evidence>
<accession>A0AAV2MBW4</accession>
<keyword evidence="1" id="KW-1133">Transmembrane helix</keyword>
<dbReference type="Proteomes" id="UP001497482">
    <property type="component" value="Chromosome 7"/>
</dbReference>
<dbReference type="EMBL" id="OZ035829">
    <property type="protein sequence ID" value="CAL1610822.1"/>
    <property type="molecule type" value="Genomic_DNA"/>
</dbReference>
<feature type="transmembrane region" description="Helical" evidence="1">
    <location>
        <begin position="145"/>
        <end position="169"/>
    </location>
</feature>
<protein>
    <recommendedName>
        <fullName evidence="4">Ig-like domain-containing protein</fullName>
    </recommendedName>
</protein>
<keyword evidence="3" id="KW-1185">Reference proteome</keyword>
<gene>
    <name evidence="2" type="ORF">KC01_LOCUS37363</name>
</gene>
<keyword evidence="1" id="KW-0812">Transmembrane</keyword>
<dbReference type="AlphaFoldDB" id="A0AAV2MBW4"/>